<keyword evidence="5" id="KW-0732">Signal</keyword>
<evidence type="ECO:0000256" key="5">
    <source>
        <dbReference type="SAM" id="SignalP"/>
    </source>
</evidence>
<feature type="chain" id="PRO_5011961860" evidence="5">
    <location>
        <begin position="42"/>
        <end position="161"/>
    </location>
</feature>
<accession>A0A1T4RRU4</accession>
<dbReference type="Proteomes" id="UP000190637">
    <property type="component" value="Unassembled WGS sequence"/>
</dbReference>
<proteinExistence type="inferred from homology"/>
<sequence>MHTTTITTSVRRRCAGILLATALTATAFSVSGLTGAAPAQAASTTAHEAARHAQEKIGFPYEYGGSGPDSFDCSGLIQWSYRQAGVDLPRTTYDQHEAGTPVDRDDLRYGDLLFFYEGPGHAGIYIGDGRMVHAPGSGDEVETVSLSGHFEANLTGAVRVA</sequence>
<comment type="similarity">
    <text evidence="1">Belongs to the peptidase C40 family.</text>
</comment>
<feature type="domain" description="NlpC/P60" evidence="6">
    <location>
        <begin position="43"/>
        <end position="161"/>
    </location>
</feature>
<dbReference type="PANTHER" id="PTHR47053">
    <property type="entry name" value="MUREIN DD-ENDOPEPTIDASE MEPH-RELATED"/>
    <property type="match status" value="1"/>
</dbReference>
<dbReference type="RefSeq" id="WP_078762357.1">
    <property type="nucleotide sequence ID" value="NZ_FUWS01000007.1"/>
</dbReference>
<dbReference type="STRING" id="1122192.SAMN02745673_02929"/>
<dbReference type="GO" id="GO:0006508">
    <property type="term" value="P:proteolysis"/>
    <property type="evidence" value="ECO:0007669"/>
    <property type="project" value="UniProtKB-KW"/>
</dbReference>
<keyword evidence="2" id="KW-0645">Protease</keyword>
<dbReference type="Pfam" id="PF00877">
    <property type="entry name" value="NLPC_P60"/>
    <property type="match status" value="1"/>
</dbReference>
<dbReference type="InterPro" id="IPR051202">
    <property type="entry name" value="Peptidase_C40"/>
</dbReference>
<dbReference type="SUPFAM" id="SSF54001">
    <property type="entry name" value="Cysteine proteinases"/>
    <property type="match status" value="1"/>
</dbReference>
<organism evidence="7 8">
    <name type="scientific">Marinactinospora thermotolerans DSM 45154</name>
    <dbReference type="NCBI Taxonomy" id="1122192"/>
    <lineage>
        <taxon>Bacteria</taxon>
        <taxon>Bacillati</taxon>
        <taxon>Actinomycetota</taxon>
        <taxon>Actinomycetes</taxon>
        <taxon>Streptosporangiales</taxon>
        <taxon>Nocardiopsidaceae</taxon>
        <taxon>Marinactinospora</taxon>
    </lineage>
</organism>
<dbReference type="GO" id="GO:0008234">
    <property type="term" value="F:cysteine-type peptidase activity"/>
    <property type="evidence" value="ECO:0007669"/>
    <property type="project" value="UniProtKB-KW"/>
</dbReference>
<keyword evidence="8" id="KW-1185">Reference proteome</keyword>
<evidence type="ECO:0000256" key="4">
    <source>
        <dbReference type="ARBA" id="ARBA00022807"/>
    </source>
</evidence>
<keyword evidence="3 7" id="KW-0378">Hydrolase</keyword>
<evidence type="ECO:0000313" key="8">
    <source>
        <dbReference type="Proteomes" id="UP000190637"/>
    </source>
</evidence>
<evidence type="ECO:0000256" key="2">
    <source>
        <dbReference type="ARBA" id="ARBA00022670"/>
    </source>
</evidence>
<dbReference type="OrthoDB" id="5244330at2"/>
<feature type="signal peptide" evidence="5">
    <location>
        <begin position="1"/>
        <end position="41"/>
    </location>
</feature>
<keyword evidence="4" id="KW-0788">Thiol protease</keyword>
<evidence type="ECO:0000313" key="7">
    <source>
        <dbReference type="EMBL" id="SKA18735.1"/>
    </source>
</evidence>
<dbReference type="EMBL" id="FUWS01000007">
    <property type="protein sequence ID" value="SKA18735.1"/>
    <property type="molecule type" value="Genomic_DNA"/>
</dbReference>
<dbReference type="InterPro" id="IPR000064">
    <property type="entry name" value="NLP_P60_dom"/>
</dbReference>
<dbReference type="InterPro" id="IPR038765">
    <property type="entry name" value="Papain-like_cys_pep_sf"/>
</dbReference>
<evidence type="ECO:0000259" key="6">
    <source>
        <dbReference type="PROSITE" id="PS51935"/>
    </source>
</evidence>
<dbReference type="Gene3D" id="3.90.1720.10">
    <property type="entry name" value="endopeptidase domain like (from Nostoc punctiforme)"/>
    <property type="match status" value="1"/>
</dbReference>
<name>A0A1T4RRU4_9ACTN</name>
<reference evidence="7 8" key="1">
    <citation type="submission" date="2017-02" db="EMBL/GenBank/DDBJ databases">
        <authorList>
            <person name="Peterson S.W."/>
        </authorList>
    </citation>
    <scope>NUCLEOTIDE SEQUENCE [LARGE SCALE GENOMIC DNA]</scope>
    <source>
        <strain evidence="7 8">DSM 45154</strain>
    </source>
</reference>
<dbReference type="AlphaFoldDB" id="A0A1T4RRU4"/>
<dbReference type="PROSITE" id="PS51935">
    <property type="entry name" value="NLPC_P60"/>
    <property type="match status" value="1"/>
</dbReference>
<dbReference type="PANTHER" id="PTHR47053:SF1">
    <property type="entry name" value="MUREIN DD-ENDOPEPTIDASE MEPH-RELATED"/>
    <property type="match status" value="1"/>
</dbReference>
<protein>
    <submittedName>
        <fullName evidence="7">Cell wall-associated hydrolase, NlpC family</fullName>
    </submittedName>
</protein>
<evidence type="ECO:0000256" key="3">
    <source>
        <dbReference type="ARBA" id="ARBA00022801"/>
    </source>
</evidence>
<gene>
    <name evidence="7" type="ORF">SAMN02745673_02929</name>
</gene>
<evidence type="ECO:0000256" key="1">
    <source>
        <dbReference type="ARBA" id="ARBA00007074"/>
    </source>
</evidence>